<organism evidence="4 5">
    <name type="scientific">Acidisoma cellulosilyticum</name>
    <dbReference type="NCBI Taxonomy" id="2802395"/>
    <lineage>
        <taxon>Bacteria</taxon>
        <taxon>Pseudomonadati</taxon>
        <taxon>Pseudomonadota</taxon>
        <taxon>Alphaproteobacteria</taxon>
        <taxon>Acetobacterales</taxon>
        <taxon>Acidocellaceae</taxon>
        <taxon>Acidisoma</taxon>
    </lineage>
</organism>
<comment type="caution">
    <text evidence="4">The sequence shown here is derived from an EMBL/GenBank/DDBJ whole genome shotgun (WGS) entry which is preliminary data.</text>
</comment>
<dbReference type="PROSITE" id="PS51186">
    <property type="entry name" value="GNAT"/>
    <property type="match status" value="1"/>
</dbReference>
<name>A0A964E2X6_9PROT</name>
<dbReference type="EMBL" id="JAESVA010000002">
    <property type="protein sequence ID" value="MCB8879871.1"/>
    <property type="molecule type" value="Genomic_DNA"/>
</dbReference>
<dbReference type="SUPFAM" id="SSF55729">
    <property type="entry name" value="Acyl-CoA N-acyltransferases (Nat)"/>
    <property type="match status" value="1"/>
</dbReference>
<gene>
    <name evidence="4" type="ORF">ACELLULO517_06470</name>
</gene>
<evidence type="ECO:0000256" key="1">
    <source>
        <dbReference type="ARBA" id="ARBA00022679"/>
    </source>
</evidence>
<reference evidence="4 5" key="1">
    <citation type="journal article" date="2021" name="Microorganisms">
        <title>Acidisoma silvae sp. nov. and Acidisomacellulosilytica sp. nov., Two Acidophilic Bacteria Isolated from Decaying Wood, Hydrolyzing Cellulose and Producing Poly-3-hydroxybutyrate.</title>
        <authorList>
            <person name="Mieszkin S."/>
            <person name="Pouder E."/>
            <person name="Uroz S."/>
            <person name="Simon-Colin C."/>
            <person name="Alain K."/>
        </authorList>
    </citation>
    <scope>NUCLEOTIDE SEQUENCE [LARGE SCALE GENOMIC DNA]</scope>
    <source>
        <strain evidence="4 5">HW T5.17</strain>
    </source>
</reference>
<evidence type="ECO:0000259" key="3">
    <source>
        <dbReference type="PROSITE" id="PS51186"/>
    </source>
</evidence>
<sequence>MPRRAALTLTIRPALPADEANTTDLWKACGLVVSYNDPGVDFRFALAGETSAVLVGTDAAGEINGSVMVGHDGHRGWLYYVAAAPRAQGQGIGRQMVQAAEDWLRDRGVWKAQLLVRDTNTQVVSFYEHLGFEISPRVVLSKKLG</sequence>
<dbReference type="InterPro" id="IPR050832">
    <property type="entry name" value="Bact_Acetyltransf"/>
</dbReference>
<dbReference type="CDD" id="cd04301">
    <property type="entry name" value="NAT_SF"/>
    <property type="match status" value="1"/>
</dbReference>
<evidence type="ECO:0000313" key="5">
    <source>
        <dbReference type="Proteomes" id="UP000721844"/>
    </source>
</evidence>
<dbReference type="GO" id="GO:0016747">
    <property type="term" value="F:acyltransferase activity, transferring groups other than amino-acyl groups"/>
    <property type="evidence" value="ECO:0007669"/>
    <property type="project" value="InterPro"/>
</dbReference>
<dbReference type="Pfam" id="PF00583">
    <property type="entry name" value="Acetyltransf_1"/>
    <property type="match status" value="1"/>
</dbReference>
<keyword evidence="5" id="KW-1185">Reference proteome</keyword>
<evidence type="ECO:0000313" key="4">
    <source>
        <dbReference type="EMBL" id="MCB8879871.1"/>
    </source>
</evidence>
<keyword evidence="2 4" id="KW-0012">Acyltransferase</keyword>
<keyword evidence="1 4" id="KW-0808">Transferase</keyword>
<accession>A0A964E2X6</accession>
<dbReference type="EC" id="2.3.1.-" evidence="4"/>
<proteinExistence type="predicted"/>
<feature type="domain" description="N-acetyltransferase" evidence="3">
    <location>
        <begin position="9"/>
        <end position="145"/>
    </location>
</feature>
<dbReference type="PANTHER" id="PTHR43877">
    <property type="entry name" value="AMINOALKYLPHOSPHONATE N-ACETYLTRANSFERASE-RELATED-RELATED"/>
    <property type="match status" value="1"/>
</dbReference>
<dbReference type="Proteomes" id="UP000721844">
    <property type="component" value="Unassembled WGS sequence"/>
</dbReference>
<protein>
    <submittedName>
        <fullName evidence="4">GNAT family acetyltransferase</fullName>
        <ecNumber evidence="4">2.3.1.-</ecNumber>
    </submittedName>
</protein>
<evidence type="ECO:0000256" key="2">
    <source>
        <dbReference type="ARBA" id="ARBA00023315"/>
    </source>
</evidence>
<dbReference type="AlphaFoldDB" id="A0A964E2X6"/>
<dbReference type="InterPro" id="IPR000182">
    <property type="entry name" value="GNAT_dom"/>
</dbReference>
<dbReference type="Gene3D" id="3.40.630.30">
    <property type="match status" value="1"/>
</dbReference>
<dbReference type="NCBIfam" id="NF002959">
    <property type="entry name" value="PRK03624.1"/>
    <property type="match status" value="1"/>
</dbReference>
<dbReference type="InterPro" id="IPR016181">
    <property type="entry name" value="Acyl_CoA_acyltransferase"/>
</dbReference>